<keyword evidence="1" id="KW-0175">Coiled coil</keyword>
<accession>G0U0P4</accession>
<gene>
    <name evidence="3" type="ORF">TVY486_0802520</name>
</gene>
<protein>
    <submittedName>
        <fullName evidence="3">Uncharacterized protein</fullName>
    </submittedName>
</protein>
<feature type="region of interest" description="Disordered" evidence="2">
    <location>
        <begin position="104"/>
        <end position="131"/>
    </location>
</feature>
<feature type="compositionally biased region" description="Low complexity" evidence="2">
    <location>
        <begin position="104"/>
        <end position="113"/>
    </location>
</feature>
<dbReference type="EMBL" id="HE573024">
    <property type="protein sequence ID" value="CCC49643.1"/>
    <property type="molecule type" value="Genomic_DNA"/>
</dbReference>
<sequence>MAKGASSRAMARNGDGIEGSEVPHDVPLNLGRCLATLARVAGSGLDKIRRTAECALKLPPEEAPRSTRSSEKDIALREVVEMTIKFQREALLANVPSFLSSLPDSSLTDSQSLHHAASGEVSGRCGDDKTPGTRQLASLIKENKTLKAQLADAEERSIALQEKIKYIARRYENLLQPPPLSQEVSSVELSPRGCASKSSNVLGCEQASCTAQGQHDSKSTWGRRRIPKVHFAPDASTASSRQKICNADYNTDNGMAISDGPRHSSGTDCSDLVGILQQENVLLRRRIEKLSGEQQCGWYSTADSHILTADQVESMTEKITRLRRELLTEGQRREDALLLLSEVKRDNRRLALELGKLKKQIKEDSCGDERIMVKNLESGSVAELLEEELRLVEHDATLQELQVRQLFRVIGKLQDFLRVRSLKQKELLTDLHNTSNALQVADRPLNVACGSAKEKEKYSSAAGGRGGAVADGSSGGTAGKSPHCTARSADGVGSGATRRSRSACTRPAGESNRKGDVVDNLQSENAELVKENEQLHRALSNLSIMSQFAPRGEVDVEQLRVERDVFLSELRRCEQFANVPNMKKILKKVQIRKSELKSWQKESERRRERQLLSESVMRPNLSGVDGGRKEPARSKADAVVEDIDTESVTPHLAHSRIRKKPSGSTALTQSSVDRSYSFDSNSTTMFLRRLAEFRFPIQNPSGLLVDIKSANLDGGPLHKEKSHSHRGFVKDSPVVTAFTHKREAHSAR</sequence>
<feature type="compositionally biased region" description="Gly residues" evidence="2">
    <location>
        <begin position="463"/>
        <end position="478"/>
    </location>
</feature>
<feature type="region of interest" description="Disordered" evidence="2">
    <location>
        <begin position="213"/>
        <end position="237"/>
    </location>
</feature>
<dbReference type="AlphaFoldDB" id="G0U0P4"/>
<feature type="compositionally biased region" description="Basic and acidic residues" evidence="2">
    <location>
        <begin position="626"/>
        <end position="636"/>
    </location>
</feature>
<feature type="region of interest" description="Disordered" evidence="2">
    <location>
        <begin position="1"/>
        <end position="22"/>
    </location>
</feature>
<feature type="coiled-coil region" evidence="1">
    <location>
        <begin position="136"/>
        <end position="163"/>
    </location>
</feature>
<name>G0U0P4_TRYVY</name>
<evidence type="ECO:0000256" key="1">
    <source>
        <dbReference type="SAM" id="Coils"/>
    </source>
</evidence>
<dbReference type="VEuPathDB" id="TriTrypDB:TvY486_0802520"/>
<evidence type="ECO:0000313" key="3">
    <source>
        <dbReference type="EMBL" id="CCC49643.1"/>
    </source>
</evidence>
<proteinExistence type="predicted"/>
<reference evidence="3" key="1">
    <citation type="journal article" date="2012" name="Proc. Natl. Acad. Sci. U.S.A.">
        <title>Antigenic diversity is generated by distinct evolutionary mechanisms in African trypanosome species.</title>
        <authorList>
            <person name="Jackson A.P."/>
            <person name="Berry A."/>
            <person name="Aslett M."/>
            <person name="Allison H.C."/>
            <person name="Burton P."/>
            <person name="Vavrova-Anderson J."/>
            <person name="Brown R."/>
            <person name="Browne H."/>
            <person name="Corton N."/>
            <person name="Hauser H."/>
            <person name="Gamble J."/>
            <person name="Gilderthorp R."/>
            <person name="Marcello L."/>
            <person name="McQuillan J."/>
            <person name="Otto T.D."/>
            <person name="Quail M.A."/>
            <person name="Sanders M.J."/>
            <person name="van Tonder A."/>
            <person name="Ginger M.L."/>
            <person name="Field M.C."/>
            <person name="Barry J.D."/>
            <person name="Hertz-Fowler C."/>
            <person name="Berriman M."/>
        </authorList>
    </citation>
    <scope>NUCLEOTIDE SEQUENCE</scope>
    <source>
        <strain evidence="3">Y486</strain>
    </source>
</reference>
<feature type="region of interest" description="Disordered" evidence="2">
    <location>
        <begin position="616"/>
        <end position="636"/>
    </location>
</feature>
<feature type="region of interest" description="Disordered" evidence="2">
    <location>
        <begin position="456"/>
        <end position="517"/>
    </location>
</feature>
<organism evidence="3">
    <name type="scientific">Trypanosoma vivax (strain Y486)</name>
    <dbReference type="NCBI Taxonomy" id="1055687"/>
    <lineage>
        <taxon>Eukaryota</taxon>
        <taxon>Discoba</taxon>
        <taxon>Euglenozoa</taxon>
        <taxon>Kinetoplastea</taxon>
        <taxon>Metakinetoplastina</taxon>
        <taxon>Trypanosomatida</taxon>
        <taxon>Trypanosomatidae</taxon>
        <taxon>Trypanosoma</taxon>
        <taxon>Duttonella</taxon>
    </lineage>
</organism>
<evidence type="ECO:0000256" key="2">
    <source>
        <dbReference type="SAM" id="MobiDB-lite"/>
    </source>
</evidence>
<dbReference type="OMA" id="THEGCTP"/>